<comment type="similarity">
    <text evidence="1 4">Belongs to the UPF0677 family.</text>
</comment>
<dbReference type="AlphaFoldDB" id="A0A7G9RMS8"/>
<gene>
    <name evidence="5" type="ORF">H9K76_20790</name>
</gene>
<dbReference type="InterPro" id="IPR007213">
    <property type="entry name" value="Ppm1/Ppm2/Tcmp"/>
</dbReference>
<dbReference type="Pfam" id="PF04072">
    <property type="entry name" value="LCM"/>
    <property type="match status" value="1"/>
</dbReference>
<evidence type="ECO:0000256" key="2">
    <source>
        <dbReference type="ARBA" id="ARBA00022603"/>
    </source>
</evidence>
<dbReference type="SUPFAM" id="SSF53335">
    <property type="entry name" value="S-adenosyl-L-methionine-dependent methyltransferases"/>
    <property type="match status" value="1"/>
</dbReference>
<accession>A0A7G9RMS8</accession>
<organism evidence="5 6">
    <name type="scientific">Diaphorobacter ruginosibacter</name>
    <dbReference type="NCBI Taxonomy" id="1715720"/>
    <lineage>
        <taxon>Bacteria</taxon>
        <taxon>Pseudomonadati</taxon>
        <taxon>Pseudomonadota</taxon>
        <taxon>Betaproteobacteria</taxon>
        <taxon>Burkholderiales</taxon>
        <taxon>Comamonadaceae</taxon>
        <taxon>Diaphorobacter</taxon>
    </lineage>
</organism>
<dbReference type="RefSeq" id="WP_187597169.1">
    <property type="nucleotide sequence ID" value="NZ_CP060714.1"/>
</dbReference>
<dbReference type="GO" id="GO:0032259">
    <property type="term" value="P:methylation"/>
    <property type="evidence" value="ECO:0007669"/>
    <property type="project" value="UniProtKB-KW"/>
</dbReference>
<evidence type="ECO:0000313" key="6">
    <source>
        <dbReference type="Proteomes" id="UP000515811"/>
    </source>
</evidence>
<sequence>MNPPAAPTNPLATGCPSPSALRVATARAAHQILEDDRLFQDPYAIASLGSATAASLLRDPLAHNDIASRSLRAGIIARQRFAEDRLLRAIAMGTEQYAIVGAGLDTWALRMAHTLPAVTAFELDQPPMQEWKTRLYAGNGWTTPRNLRHVGTDLRETTVMVSLATPGGADLSRPISLSMLGLLVYFDNAAVERQIDALRQLPAGSTITLDYRLDEAQLNPIERLMMQYTASMMAAGGEPWRSSCTPQHMNELLTGAGFEVEEDLGPAELNARYFAGRRDGLQIAGGGFRYLSAVREVGR</sequence>
<proteinExistence type="inferred from homology"/>
<dbReference type="EMBL" id="CP060714">
    <property type="protein sequence ID" value="QNN56903.1"/>
    <property type="molecule type" value="Genomic_DNA"/>
</dbReference>
<keyword evidence="4" id="KW-0949">S-adenosyl-L-methionine</keyword>
<dbReference type="GO" id="GO:0008168">
    <property type="term" value="F:methyltransferase activity"/>
    <property type="evidence" value="ECO:0007669"/>
    <property type="project" value="UniProtKB-UniRule"/>
</dbReference>
<comment type="function">
    <text evidence="4">Exhibits S-adenosyl-L-methionine-dependent methyltransferase activity.</text>
</comment>
<keyword evidence="6" id="KW-1185">Reference proteome</keyword>
<dbReference type="InterPro" id="IPR011610">
    <property type="entry name" value="SAM_mthyl_Trfase_ML2640-like"/>
</dbReference>
<dbReference type="PANTHER" id="PTHR43619">
    <property type="entry name" value="S-ADENOSYL-L-METHIONINE-DEPENDENT METHYLTRANSFERASE YKTD-RELATED"/>
    <property type="match status" value="1"/>
</dbReference>
<protein>
    <recommendedName>
        <fullName evidence="4">S-adenosyl-L-methionine-dependent methyltransferase</fullName>
        <ecNumber evidence="4">2.1.1.-</ecNumber>
    </recommendedName>
</protein>
<evidence type="ECO:0000256" key="3">
    <source>
        <dbReference type="ARBA" id="ARBA00022679"/>
    </source>
</evidence>
<dbReference type="NCBIfam" id="TIGR00027">
    <property type="entry name" value="mthyl_TIGR00027"/>
    <property type="match status" value="1"/>
</dbReference>
<evidence type="ECO:0000313" key="5">
    <source>
        <dbReference type="EMBL" id="QNN56903.1"/>
    </source>
</evidence>
<dbReference type="PANTHER" id="PTHR43619:SF2">
    <property type="entry name" value="S-ADENOSYL-L-METHIONINE-DEPENDENT METHYLTRANSFERASES SUPERFAMILY PROTEIN"/>
    <property type="match status" value="1"/>
</dbReference>
<evidence type="ECO:0000256" key="4">
    <source>
        <dbReference type="RuleBase" id="RU362030"/>
    </source>
</evidence>
<keyword evidence="2 4" id="KW-0489">Methyltransferase</keyword>
<dbReference type="Gene3D" id="3.40.50.150">
    <property type="entry name" value="Vaccinia Virus protein VP39"/>
    <property type="match status" value="1"/>
</dbReference>
<keyword evidence="3 5" id="KW-0808">Transferase</keyword>
<name>A0A7G9RMS8_9BURK</name>
<reference evidence="5 6" key="1">
    <citation type="submission" date="2020-08" db="EMBL/GenBank/DDBJ databases">
        <title>Genome sequence of Diaphorobacter ruginosibacter DSM 27467T.</title>
        <authorList>
            <person name="Hyun D.-W."/>
            <person name="Bae J.-W."/>
        </authorList>
    </citation>
    <scope>NUCLEOTIDE SEQUENCE [LARGE SCALE GENOMIC DNA]</scope>
    <source>
        <strain evidence="5 6">DSM 27467</strain>
    </source>
</reference>
<dbReference type="EC" id="2.1.1.-" evidence="4"/>
<dbReference type="KEGG" id="drg:H9K76_20790"/>
<dbReference type="Proteomes" id="UP000515811">
    <property type="component" value="Chromosome"/>
</dbReference>
<evidence type="ECO:0000256" key="1">
    <source>
        <dbReference type="ARBA" id="ARBA00008138"/>
    </source>
</evidence>
<dbReference type="InterPro" id="IPR029063">
    <property type="entry name" value="SAM-dependent_MTases_sf"/>
</dbReference>